<evidence type="ECO:0000313" key="1">
    <source>
        <dbReference type="EMBL" id="SIS70371.1"/>
    </source>
</evidence>
<dbReference type="Gene3D" id="3.40.630.30">
    <property type="match status" value="1"/>
</dbReference>
<organism evidence="1 2">
    <name type="scientific">Insolitispirillum peregrinum</name>
    <dbReference type="NCBI Taxonomy" id="80876"/>
    <lineage>
        <taxon>Bacteria</taxon>
        <taxon>Pseudomonadati</taxon>
        <taxon>Pseudomonadota</taxon>
        <taxon>Alphaproteobacteria</taxon>
        <taxon>Rhodospirillales</taxon>
        <taxon>Novispirillaceae</taxon>
        <taxon>Insolitispirillum</taxon>
    </lineage>
</organism>
<dbReference type="InterPro" id="IPR007434">
    <property type="entry name" value="FemAB-like"/>
</dbReference>
<sequence>MWADREKDQGIAVSTASSPYLIQVAHRLADVSAAEWDACAGVDNPFTCYAFLSALEDSGSVGKGTGWQPSYLLLRGREDGVLWGCVPLYLKSHSYGEYVFDWSWAQAYERAGGAYYPKLQASIPFTPATGPRLLVAAVAPDPEAIRGALVRGLVALCRQLEVSSAHVTFPTAEDSACLAREGLLIRHGVQYHWENRGYHSFDDFLAALSSRKRKDIRKERQRAQSQGVRFLTLSGADLTARHWDAFYRFYQSTIDRKWGSAYLRRRFFDLLGERLGDRVVLVMGERESDGELVCGALNLRSHDTLYGRNWGADGEWKFLHFETCYYQAIDYAIAHGLRWVEAGVQGEHKIQRGYLPQTTCSAHYIAHPSFRTAVERFVEDEKAALSEDMAALATLGPYRQE</sequence>
<dbReference type="STRING" id="80876.SAMN05421779_103184"/>
<gene>
    <name evidence="1" type="ORF">SAMN05421779_103184</name>
</gene>
<dbReference type="PANTHER" id="PTHR47017:SF1">
    <property type="entry name" value="ACYL-COA"/>
    <property type="match status" value="1"/>
</dbReference>
<evidence type="ECO:0000313" key="2">
    <source>
        <dbReference type="Proteomes" id="UP000185678"/>
    </source>
</evidence>
<reference evidence="1 2" key="1">
    <citation type="submission" date="2017-01" db="EMBL/GenBank/DDBJ databases">
        <authorList>
            <person name="Mah S.A."/>
            <person name="Swanson W.J."/>
            <person name="Moy G.W."/>
            <person name="Vacquier V.D."/>
        </authorList>
    </citation>
    <scope>NUCLEOTIDE SEQUENCE [LARGE SCALE GENOMIC DNA]</scope>
    <source>
        <strain evidence="1 2">DSM 11589</strain>
    </source>
</reference>
<dbReference type="InterPro" id="IPR016181">
    <property type="entry name" value="Acyl_CoA_acyltransferase"/>
</dbReference>
<dbReference type="PANTHER" id="PTHR47017">
    <property type="entry name" value="ACYL-COA"/>
    <property type="match status" value="1"/>
</dbReference>
<keyword evidence="2" id="KW-1185">Reference proteome</keyword>
<accession>A0A1N7L9C6</accession>
<dbReference type="Pfam" id="PF04339">
    <property type="entry name" value="FemAB_like"/>
    <property type="match status" value="1"/>
</dbReference>
<dbReference type="SUPFAM" id="SSF55729">
    <property type="entry name" value="Acyl-CoA N-acyltransferases (Nat)"/>
    <property type="match status" value="1"/>
</dbReference>
<dbReference type="OrthoDB" id="9776898at2"/>
<proteinExistence type="predicted"/>
<dbReference type="AlphaFoldDB" id="A0A1N7L9C6"/>
<name>A0A1N7L9C6_9PROT</name>
<dbReference type="Proteomes" id="UP000185678">
    <property type="component" value="Unassembled WGS sequence"/>
</dbReference>
<protein>
    <submittedName>
        <fullName evidence="1">Uncharacterized protein</fullName>
    </submittedName>
</protein>
<dbReference type="EMBL" id="FTOA01000003">
    <property type="protein sequence ID" value="SIS70371.1"/>
    <property type="molecule type" value="Genomic_DNA"/>
</dbReference>